<reference evidence="4 5" key="1">
    <citation type="journal article" date="2015" name="Genome Announc.">
        <title>Draft Genome Sequence and Gene Annotation of the Entomopathogenic Fungus Verticillium hemipterigenum.</title>
        <authorList>
            <person name="Horn F."/>
            <person name="Habel A."/>
            <person name="Scharf D.H."/>
            <person name="Dworschak J."/>
            <person name="Brakhage A.A."/>
            <person name="Guthke R."/>
            <person name="Hertweck C."/>
            <person name="Linde J."/>
        </authorList>
    </citation>
    <scope>NUCLEOTIDE SEQUENCE [LARGE SCALE GENOMIC DNA]</scope>
</reference>
<dbReference type="HOGENOM" id="CLU_068979_4_0_1"/>
<comment type="similarity">
    <text evidence="1">Belongs to the isochorismatase family.</text>
</comment>
<feature type="domain" description="Isochorismatase-like" evidence="3">
    <location>
        <begin position="17"/>
        <end position="193"/>
    </location>
</feature>
<evidence type="ECO:0000256" key="1">
    <source>
        <dbReference type="ARBA" id="ARBA00006336"/>
    </source>
</evidence>
<proteinExistence type="inferred from homology"/>
<keyword evidence="5" id="KW-1185">Reference proteome</keyword>
<dbReference type="SUPFAM" id="SSF52499">
    <property type="entry name" value="Isochorismatase-like hydrolases"/>
    <property type="match status" value="1"/>
</dbReference>
<dbReference type="InterPro" id="IPR000868">
    <property type="entry name" value="Isochorismatase-like_dom"/>
</dbReference>
<dbReference type="Pfam" id="PF00857">
    <property type="entry name" value="Isochorismatase"/>
    <property type="match status" value="1"/>
</dbReference>
<gene>
    <name evidence="4" type="ORF">VHEMI07769</name>
</gene>
<protein>
    <recommendedName>
        <fullName evidence="3">Isochorismatase-like domain-containing protein</fullName>
    </recommendedName>
</protein>
<evidence type="ECO:0000256" key="2">
    <source>
        <dbReference type="ARBA" id="ARBA00022801"/>
    </source>
</evidence>
<keyword evidence="2" id="KW-0378">Hydrolase</keyword>
<dbReference type="InterPro" id="IPR050272">
    <property type="entry name" value="Isochorismatase-like_hydrls"/>
</dbReference>
<dbReference type="GO" id="GO:0016787">
    <property type="term" value="F:hydrolase activity"/>
    <property type="evidence" value="ECO:0007669"/>
    <property type="project" value="UniProtKB-KW"/>
</dbReference>
<organism evidence="4 5">
    <name type="scientific">[Torrubiella] hemipterigena</name>
    <dbReference type="NCBI Taxonomy" id="1531966"/>
    <lineage>
        <taxon>Eukaryota</taxon>
        <taxon>Fungi</taxon>
        <taxon>Dikarya</taxon>
        <taxon>Ascomycota</taxon>
        <taxon>Pezizomycotina</taxon>
        <taxon>Sordariomycetes</taxon>
        <taxon>Hypocreomycetidae</taxon>
        <taxon>Hypocreales</taxon>
        <taxon>Clavicipitaceae</taxon>
        <taxon>Clavicipitaceae incertae sedis</taxon>
        <taxon>'Torrubiella' clade</taxon>
    </lineage>
</organism>
<evidence type="ECO:0000313" key="4">
    <source>
        <dbReference type="EMBL" id="CEJ92096.1"/>
    </source>
</evidence>
<evidence type="ECO:0000313" key="5">
    <source>
        <dbReference type="Proteomes" id="UP000039046"/>
    </source>
</evidence>
<dbReference type="AlphaFoldDB" id="A0A0A1T4I3"/>
<evidence type="ECO:0000259" key="3">
    <source>
        <dbReference type="Pfam" id="PF00857"/>
    </source>
</evidence>
<dbReference type="Gene3D" id="3.40.50.850">
    <property type="entry name" value="Isochorismatase-like"/>
    <property type="match status" value="1"/>
</dbReference>
<dbReference type="EMBL" id="CDHN01000004">
    <property type="protein sequence ID" value="CEJ92096.1"/>
    <property type="molecule type" value="Genomic_DNA"/>
</dbReference>
<sequence length="203" mass="21581">MSAMLANQASTYPPSQTALLLLDFHTLLASRAPPDSSLIPSAKHLLDTARQSPSPIGHSLLDFSTAPRETSVYAQRWETEFKPLRDRNPTAIEEVGDLKPSSSDEFVSGKRPGVISALKDVKFLSWLADKGVKSVVLAGISTSGAVMSTAREAADLGFVVSVVKEACWDPKQEMGDAALAAIEMTGKVVSLEEGVKLLGGAKE</sequence>
<dbReference type="Proteomes" id="UP000039046">
    <property type="component" value="Unassembled WGS sequence"/>
</dbReference>
<name>A0A0A1T4I3_9HYPO</name>
<dbReference type="InterPro" id="IPR036380">
    <property type="entry name" value="Isochorismatase-like_sf"/>
</dbReference>
<dbReference type="OrthoDB" id="1739143at2759"/>
<dbReference type="PANTHER" id="PTHR43540">
    <property type="entry name" value="PEROXYUREIDOACRYLATE/UREIDOACRYLATE AMIDOHYDROLASE-RELATED"/>
    <property type="match status" value="1"/>
</dbReference>
<accession>A0A0A1T4I3</accession>